<evidence type="ECO:0000313" key="7">
    <source>
        <dbReference type="Proteomes" id="UP000316624"/>
    </source>
</evidence>
<dbReference type="FunFam" id="1.10.10.10:FF:000001">
    <property type="entry name" value="LysR family transcriptional regulator"/>
    <property type="match status" value="1"/>
</dbReference>
<dbReference type="InterPro" id="IPR036390">
    <property type="entry name" value="WH_DNA-bd_sf"/>
</dbReference>
<reference evidence="6 7" key="1">
    <citation type="journal article" date="2015" name="Stand. Genomic Sci.">
        <title>Genomic Encyclopedia of Bacterial and Archaeal Type Strains, Phase III: the genomes of soil and plant-associated and newly described type strains.</title>
        <authorList>
            <person name="Whitman W.B."/>
            <person name="Woyke T."/>
            <person name="Klenk H.P."/>
            <person name="Zhou Y."/>
            <person name="Lilburn T.G."/>
            <person name="Beck B.J."/>
            <person name="De Vos P."/>
            <person name="Vandamme P."/>
            <person name="Eisen J.A."/>
            <person name="Garrity G."/>
            <person name="Hugenholtz P."/>
            <person name="Kyrpides N.C."/>
        </authorList>
    </citation>
    <scope>NUCLEOTIDE SEQUENCE [LARGE SCALE GENOMIC DNA]</scope>
    <source>
        <strain evidence="6 7">CGMCC 1.7748</strain>
    </source>
</reference>
<protein>
    <submittedName>
        <fullName evidence="6">DNA-binding transcriptional LysR family regulator</fullName>
    </submittedName>
</protein>
<name>A0A562KMP9_SPHWJ</name>
<dbReference type="Pfam" id="PF00126">
    <property type="entry name" value="HTH_1"/>
    <property type="match status" value="1"/>
</dbReference>
<evidence type="ECO:0000256" key="4">
    <source>
        <dbReference type="ARBA" id="ARBA00023163"/>
    </source>
</evidence>
<accession>A0A562KMP9</accession>
<dbReference type="Gene3D" id="3.40.190.10">
    <property type="entry name" value="Periplasmic binding protein-like II"/>
    <property type="match status" value="2"/>
</dbReference>
<evidence type="ECO:0000256" key="3">
    <source>
        <dbReference type="ARBA" id="ARBA00023125"/>
    </source>
</evidence>
<feature type="domain" description="HTH lysR-type" evidence="5">
    <location>
        <begin position="1"/>
        <end position="58"/>
    </location>
</feature>
<dbReference type="SUPFAM" id="SSF53850">
    <property type="entry name" value="Periplasmic binding protein-like II"/>
    <property type="match status" value="1"/>
</dbReference>
<dbReference type="PRINTS" id="PR00039">
    <property type="entry name" value="HTHLYSR"/>
</dbReference>
<dbReference type="GO" id="GO:0003700">
    <property type="term" value="F:DNA-binding transcription factor activity"/>
    <property type="evidence" value="ECO:0007669"/>
    <property type="project" value="InterPro"/>
</dbReference>
<dbReference type="Proteomes" id="UP000316624">
    <property type="component" value="Unassembled WGS sequence"/>
</dbReference>
<organism evidence="6 7">
    <name type="scientific">Sphingobium wenxiniae (strain DSM 21828 / CGMCC 1.7748 / JZ-1)</name>
    <dbReference type="NCBI Taxonomy" id="595605"/>
    <lineage>
        <taxon>Bacteria</taxon>
        <taxon>Pseudomonadati</taxon>
        <taxon>Pseudomonadota</taxon>
        <taxon>Alphaproteobacteria</taxon>
        <taxon>Sphingomonadales</taxon>
        <taxon>Sphingomonadaceae</taxon>
        <taxon>Sphingobium</taxon>
    </lineage>
</organism>
<keyword evidence="4" id="KW-0804">Transcription</keyword>
<dbReference type="AlphaFoldDB" id="A0A562KMP9"/>
<proteinExistence type="inferred from homology"/>
<dbReference type="CDD" id="cd08414">
    <property type="entry name" value="PBP2_LTTR_aromatics_like"/>
    <property type="match status" value="1"/>
</dbReference>
<evidence type="ECO:0000259" key="5">
    <source>
        <dbReference type="PROSITE" id="PS50931"/>
    </source>
</evidence>
<dbReference type="Pfam" id="PF03466">
    <property type="entry name" value="LysR_substrate"/>
    <property type="match status" value="1"/>
</dbReference>
<dbReference type="InterPro" id="IPR000847">
    <property type="entry name" value="LysR_HTH_N"/>
</dbReference>
<dbReference type="GO" id="GO:0003677">
    <property type="term" value="F:DNA binding"/>
    <property type="evidence" value="ECO:0007669"/>
    <property type="project" value="UniProtKB-KW"/>
</dbReference>
<dbReference type="PROSITE" id="PS50931">
    <property type="entry name" value="HTH_LYSR"/>
    <property type="match status" value="1"/>
</dbReference>
<dbReference type="PANTHER" id="PTHR30346">
    <property type="entry name" value="TRANSCRIPTIONAL DUAL REGULATOR HCAR-RELATED"/>
    <property type="match status" value="1"/>
</dbReference>
<dbReference type="PANTHER" id="PTHR30346:SF30">
    <property type="entry name" value="SMALL NEUTRAL PROTEASE REGULATORY PROTEIN"/>
    <property type="match status" value="1"/>
</dbReference>
<gene>
    <name evidence="6" type="ORF">IQ35_00593</name>
</gene>
<dbReference type="SUPFAM" id="SSF46785">
    <property type="entry name" value="Winged helix' DNA-binding domain"/>
    <property type="match status" value="1"/>
</dbReference>
<keyword evidence="7" id="KW-1185">Reference proteome</keyword>
<evidence type="ECO:0000256" key="1">
    <source>
        <dbReference type="ARBA" id="ARBA00009437"/>
    </source>
</evidence>
<dbReference type="InterPro" id="IPR036388">
    <property type="entry name" value="WH-like_DNA-bd_sf"/>
</dbReference>
<sequence>MDLRQIRYFLAVADTLNFRRAAERIAVSQPALSQRIKALEDDIGAPLFERSSRGVALTPAGEVFQRGARKILREVELALSSARLADRGESGDLTIAFNEIAGQQPLVGQCLGLFRAAFPNVAVQLSEMGMAAQEDALLSGAVDIGFHYRVPGPATGLAYRILDEAAFMLVMPEGHALARKAAISLEDLANQPMVRLRREINADTHDGIVQAFATHRIRPRILVEASSDAAMLSLVSAGLGLAIVMGAQRRGGWEGLALRPIEGLAMAKQFVLAWDAAKRSAPRDKFLALVDRAAKMAPGGLER</sequence>
<evidence type="ECO:0000313" key="6">
    <source>
        <dbReference type="EMBL" id="TWH96662.1"/>
    </source>
</evidence>
<keyword evidence="3 6" id="KW-0238">DNA-binding</keyword>
<dbReference type="GO" id="GO:0032993">
    <property type="term" value="C:protein-DNA complex"/>
    <property type="evidence" value="ECO:0007669"/>
    <property type="project" value="TreeGrafter"/>
</dbReference>
<keyword evidence="2" id="KW-0805">Transcription regulation</keyword>
<comment type="caution">
    <text evidence="6">The sequence shown here is derived from an EMBL/GenBank/DDBJ whole genome shotgun (WGS) entry which is preliminary data.</text>
</comment>
<comment type="similarity">
    <text evidence="1">Belongs to the LysR transcriptional regulatory family.</text>
</comment>
<evidence type="ECO:0000256" key="2">
    <source>
        <dbReference type="ARBA" id="ARBA00023015"/>
    </source>
</evidence>
<dbReference type="Gene3D" id="1.10.10.10">
    <property type="entry name" value="Winged helix-like DNA-binding domain superfamily/Winged helix DNA-binding domain"/>
    <property type="match status" value="1"/>
</dbReference>
<dbReference type="EMBL" id="VLKK01000002">
    <property type="protein sequence ID" value="TWH96662.1"/>
    <property type="molecule type" value="Genomic_DNA"/>
</dbReference>
<dbReference type="InterPro" id="IPR005119">
    <property type="entry name" value="LysR_subst-bd"/>
</dbReference>